<evidence type="ECO:0000256" key="10">
    <source>
        <dbReference type="ARBA" id="ARBA00022723"/>
    </source>
</evidence>
<comment type="cofactor">
    <cofactor evidence="1">
        <name>Mn(2+)</name>
        <dbReference type="ChEBI" id="CHEBI:29035"/>
    </cofactor>
</comment>
<feature type="transmembrane region" description="Helical" evidence="17">
    <location>
        <begin position="214"/>
        <end position="232"/>
    </location>
</feature>
<dbReference type="Gene3D" id="3.40.50.12610">
    <property type="match status" value="1"/>
</dbReference>
<feature type="transmembrane region" description="Helical" evidence="17">
    <location>
        <begin position="244"/>
        <end position="261"/>
    </location>
</feature>
<evidence type="ECO:0000256" key="14">
    <source>
        <dbReference type="ARBA" id="ARBA00023211"/>
    </source>
</evidence>
<keyword evidence="13 17" id="KW-0472">Membrane</keyword>
<keyword evidence="12 17" id="KW-1133">Transmembrane helix</keyword>
<evidence type="ECO:0000256" key="6">
    <source>
        <dbReference type="ARBA" id="ARBA00012602"/>
    </source>
</evidence>
<dbReference type="InterPro" id="IPR048307">
    <property type="entry name" value="STT3_N"/>
</dbReference>
<accession>A0A8T4L8G6</accession>
<evidence type="ECO:0000256" key="4">
    <source>
        <dbReference type="ARBA" id="ARBA00004922"/>
    </source>
</evidence>
<evidence type="ECO:0000313" key="21">
    <source>
        <dbReference type="Proteomes" id="UP000678237"/>
    </source>
</evidence>
<comment type="catalytic activity">
    <reaction evidence="16">
        <text>an archaeal dolichyl phosphooligosaccharide + [protein]-L-asparagine = an archaeal dolichyl phosphate + a glycoprotein with the oligosaccharide chain attached by N-beta-D-glycosyl linkage to a protein L-asparagine.</text>
        <dbReference type="EC" id="2.4.99.21"/>
    </reaction>
</comment>
<feature type="transmembrane region" description="Helical" evidence="17">
    <location>
        <begin position="343"/>
        <end position="359"/>
    </location>
</feature>
<feature type="domain" description="Oligosaccharyl transferase STT3 N-terminal" evidence="18">
    <location>
        <begin position="41"/>
        <end position="378"/>
    </location>
</feature>
<evidence type="ECO:0000259" key="18">
    <source>
        <dbReference type="Pfam" id="PF02516"/>
    </source>
</evidence>
<evidence type="ECO:0000256" key="2">
    <source>
        <dbReference type="ARBA" id="ARBA00001946"/>
    </source>
</evidence>
<dbReference type="EMBL" id="JAGVWE010000005">
    <property type="protein sequence ID" value="MBS3063548.1"/>
    <property type="molecule type" value="Genomic_DNA"/>
</dbReference>
<evidence type="ECO:0000313" key="20">
    <source>
        <dbReference type="EMBL" id="MBS3063548.1"/>
    </source>
</evidence>
<keyword evidence="14" id="KW-0464">Manganese</keyword>
<evidence type="ECO:0000256" key="9">
    <source>
        <dbReference type="ARBA" id="ARBA00022692"/>
    </source>
</evidence>
<dbReference type="InterPro" id="IPR054479">
    <property type="entry name" value="AglB-like_core"/>
</dbReference>
<protein>
    <recommendedName>
        <fullName evidence="6">dolichyl-phosphooligosaccharide-protein glycotransferase</fullName>
        <ecNumber evidence="6">2.4.99.21</ecNumber>
    </recommendedName>
    <alternativeName>
        <fullName evidence="15">Oligosaccharyl transferase</fullName>
    </alternativeName>
</protein>
<feature type="transmembrane region" description="Helical" evidence="17">
    <location>
        <begin position="398"/>
        <end position="417"/>
    </location>
</feature>
<dbReference type="Proteomes" id="UP000678237">
    <property type="component" value="Unassembled WGS sequence"/>
</dbReference>
<feature type="transmembrane region" description="Helical" evidence="17">
    <location>
        <begin position="317"/>
        <end position="336"/>
    </location>
</feature>
<feature type="domain" description="AglB-like core" evidence="19">
    <location>
        <begin position="447"/>
        <end position="508"/>
    </location>
</feature>
<dbReference type="PANTHER" id="PTHR13872">
    <property type="entry name" value="DOLICHYL-DIPHOSPHOOLIGOSACCHARIDE--PROTEIN GLYCOSYLTRANSFERASE SUBUNIT"/>
    <property type="match status" value="1"/>
</dbReference>
<evidence type="ECO:0000256" key="15">
    <source>
        <dbReference type="ARBA" id="ARBA00030679"/>
    </source>
</evidence>
<dbReference type="GO" id="GO:0012505">
    <property type="term" value="C:endomembrane system"/>
    <property type="evidence" value="ECO:0007669"/>
    <property type="project" value="UniProtKB-SubCell"/>
</dbReference>
<reference evidence="20" key="1">
    <citation type="submission" date="2021-03" db="EMBL/GenBank/DDBJ databases">
        <authorList>
            <person name="Jaffe A."/>
        </authorList>
    </citation>
    <scope>NUCLEOTIDE SEQUENCE</scope>
    <source>
        <strain evidence="20">RIFCSPLOWO2_01_FULL_58_19</strain>
    </source>
</reference>
<evidence type="ECO:0000256" key="8">
    <source>
        <dbReference type="ARBA" id="ARBA00022679"/>
    </source>
</evidence>
<evidence type="ECO:0000256" key="3">
    <source>
        <dbReference type="ARBA" id="ARBA00004127"/>
    </source>
</evidence>
<comment type="cofactor">
    <cofactor evidence="2">
        <name>Mg(2+)</name>
        <dbReference type="ChEBI" id="CHEBI:18420"/>
    </cofactor>
</comment>
<sequence length="637" mass="72844">MNPRQWLVSYWNGVNKRHLVLAGLLFVLALAIRGYMMKWELFFEFDTYFHARIVSYLLQGQGLPSRDPMAYYQLGGTTIPGVTVLFWYASAFLYKLFTLGAAYNKEVWIYFVKFLPAFYGALISVAMFYLGKEMYGPKAGAAMGFFAAVTPAFVYRTMAGQFEDDALGFIWLVLGFLFLVRAAQSKSADKSGLKNAVIAGVLFGLMAWTWDMFLLIPFILAAYGFWTIALLWFKNVEKKEILHFGKLVTVAFLLFAVFATANPASNWTQKVYDYTRLYLPVSAENIERAQTKAQTTSVIGFTVGEENTGKEFFGTKYNALIVFPVLALLLIPYRVLRKKADKVSLLVFFWTLITFYMAWSKLKFTYTLGLSIPAAAGAVTIELFEFLHGRPSLEKKTLLLPLGFMLLVGAGAAMHFMTEQYPSIEQAIGWKDALAWMRNETPVGSKMFNWWDEGHWISFIGERRPLVDNRNNDFQADSDWARFYLTEDLNEAYAIVRKYDADYVVLSNDLLGKMNSLGFYAYNTTDVTDARLSKFFGNFLECSPRNNGQSFQCGPNAIPAPQLESIPSSWRQNPNQLFEQKTPMYVYRDKNNRFLYFLNVPSNIGVGPRLWFYETSTQEYFTQVYENAGVKIFKVKK</sequence>
<evidence type="ECO:0000256" key="5">
    <source>
        <dbReference type="ARBA" id="ARBA00010810"/>
    </source>
</evidence>
<keyword evidence="8" id="KW-0808">Transferase</keyword>
<evidence type="ECO:0000256" key="17">
    <source>
        <dbReference type="SAM" id="Phobius"/>
    </source>
</evidence>
<feature type="transmembrane region" description="Helical" evidence="17">
    <location>
        <begin position="166"/>
        <end position="183"/>
    </location>
</feature>
<comment type="pathway">
    <text evidence="4">Protein modification; protein glycosylation.</text>
</comment>
<dbReference type="Pfam" id="PF22627">
    <property type="entry name" value="AglB_core-like"/>
    <property type="match status" value="1"/>
</dbReference>
<feature type="transmembrane region" description="Helical" evidence="17">
    <location>
        <begin position="365"/>
        <end position="386"/>
    </location>
</feature>
<dbReference type="Pfam" id="PF02516">
    <property type="entry name" value="STT3"/>
    <property type="match status" value="1"/>
</dbReference>
<dbReference type="EC" id="2.4.99.21" evidence="6"/>
<gene>
    <name evidence="20" type="ORF">J4203_06835</name>
</gene>
<feature type="transmembrane region" description="Helical" evidence="17">
    <location>
        <begin position="142"/>
        <end position="160"/>
    </location>
</feature>
<keyword evidence="9 17" id="KW-0812">Transmembrane</keyword>
<proteinExistence type="inferred from homology"/>
<comment type="subcellular location">
    <subcellularLocation>
        <location evidence="3">Endomembrane system</location>
        <topology evidence="3">Multi-pass membrane protein</topology>
    </subcellularLocation>
</comment>
<dbReference type="GO" id="GO:0016020">
    <property type="term" value="C:membrane"/>
    <property type="evidence" value="ECO:0007669"/>
    <property type="project" value="InterPro"/>
</dbReference>
<keyword evidence="10" id="KW-0479">Metal-binding</keyword>
<evidence type="ECO:0000256" key="12">
    <source>
        <dbReference type="ARBA" id="ARBA00022989"/>
    </source>
</evidence>
<evidence type="ECO:0000256" key="7">
    <source>
        <dbReference type="ARBA" id="ARBA00022676"/>
    </source>
</evidence>
<comment type="similarity">
    <text evidence="5">Belongs to the STT3 family.</text>
</comment>
<keyword evidence="7" id="KW-0328">Glycosyltransferase</keyword>
<evidence type="ECO:0000259" key="19">
    <source>
        <dbReference type="Pfam" id="PF22627"/>
    </source>
</evidence>
<evidence type="ECO:0000256" key="16">
    <source>
        <dbReference type="ARBA" id="ARBA00034066"/>
    </source>
</evidence>
<evidence type="ECO:0000256" key="13">
    <source>
        <dbReference type="ARBA" id="ARBA00023136"/>
    </source>
</evidence>
<evidence type="ECO:0000256" key="11">
    <source>
        <dbReference type="ARBA" id="ARBA00022842"/>
    </source>
</evidence>
<dbReference type="AlphaFoldDB" id="A0A8T4L8G6"/>
<dbReference type="PANTHER" id="PTHR13872:SF1">
    <property type="entry name" value="DOLICHYL-DIPHOSPHOOLIGOSACCHARIDE--PROTEIN GLYCOSYLTRANSFERASE SUBUNIT STT3B"/>
    <property type="match status" value="1"/>
</dbReference>
<feature type="transmembrane region" description="Helical" evidence="17">
    <location>
        <begin position="70"/>
        <end position="88"/>
    </location>
</feature>
<dbReference type="InterPro" id="IPR003674">
    <property type="entry name" value="Oligo_trans_STT3"/>
</dbReference>
<feature type="transmembrane region" description="Helical" evidence="17">
    <location>
        <begin position="108"/>
        <end position="130"/>
    </location>
</feature>
<keyword evidence="11" id="KW-0460">Magnesium</keyword>
<dbReference type="GO" id="GO:0046872">
    <property type="term" value="F:metal ion binding"/>
    <property type="evidence" value="ECO:0007669"/>
    <property type="project" value="UniProtKB-KW"/>
</dbReference>
<dbReference type="GO" id="GO:0004576">
    <property type="term" value="F:oligosaccharyl transferase activity"/>
    <property type="evidence" value="ECO:0007669"/>
    <property type="project" value="InterPro"/>
</dbReference>
<comment type="caution">
    <text evidence="20">The sequence shown here is derived from an EMBL/GenBank/DDBJ whole genome shotgun (WGS) entry which is preliminary data.</text>
</comment>
<evidence type="ECO:0000256" key="1">
    <source>
        <dbReference type="ARBA" id="ARBA00001936"/>
    </source>
</evidence>
<reference evidence="20" key="2">
    <citation type="submission" date="2021-05" db="EMBL/GenBank/DDBJ databases">
        <title>Protein family content uncovers lineage relationships and bacterial pathway maintenance mechanisms in DPANN archaea.</title>
        <authorList>
            <person name="Castelle C.J."/>
            <person name="Meheust R."/>
            <person name="Jaffe A.L."/>
            <person name="Seitz K."/>
            <person name="Gong X."/>
            <person name="Baker B.J."/>
            <person name="Banfield J.F."/>
        </authorList>
    </citation>
    <scope>NUCLEOTIDE SEQUENCE</scope>
    <source>
        <strain evidence="20">RIFCSPLOWO2_01_FULL_58_19</strain>
    </source>
</reference>
<organism evidence="20 21">
    <name type="scientific">Candidatus Iainarchaeum sp</name>
    <dbReference type="NCBI Taxonomy" id="3101447"/>
    <lineage>
        <taxon>Archaea</taxon>
        <taxon>Candidatus Iainarchaeota</taxon>
        <taxon>Candidatus Iainarchaeia</taxon>
        <taxon>Candidatus Iainarchaeales</taxon>
        <taxon>Candidatus Iainarchaeaceae</taxon>
        <taxon>Candidatus Iainarchaeum</taxon>
    </lineage>
</organism>
<name>A0A8T4L8G6_9ARCH</name>